<dbReference type="Gene3D" id="3.30.70.100">
    <property type="match status" value="1"/>
</dbReference>
<sequence length="69" mass="7580">MKTTSKFKTNAKCGGCVQKIGEKLNNEPEVENWSIDLENPDKTLLITSGLPDAVVVRLVNEAGFKAEKM</sequence>
<dbReference type="RefSeq" id="WP_255028481.1">
    <property type="nucleotide sequence ID" value="NZ_JANDHW010000022.1"/>
</dbReference>
<reference evidence="2 3" key="1">
    <citation type="submission" date="2022-07" db="EMBL/GenBank/DDBJ databases">
        <title>Fecal culturing of patients with breast cancer.</title>
        <authorList>
            <person name="Teng N.M.Y."/>
            <person name="Kiu R."/>
            <person name="Evans R."/>
            <person name="Baker D.J."/>
            <person name="Zenner C."/>
            <person name="Robinson S.D."/>
            <person name="Hall L.J."/>
        </authorList>
    </citation>
    <scope>NUCLEOTIDE SEQUENCE [LARGE SCALE GENOMIC DNA]</scope>
    <source>
        <strain evidence="2 3">LH1063</strain>
    </source>
</reference>
<dbReference type="InterPro" id="IPR036163">
    <property type="entry name" value="HMA_dom_sf"/>
</dbReference>
<feature type="domain" description="HMA" evidence="1">
    <location>
        <begin position="10"/>
        <end position="64"/>
    </location>
</feature>
<accession>A0ABT1MKE7</accession>
<dbReference type="InterPro" id="IPR006121">
    <property type="entry name" value="HMA_dom"/>
</dbReference>
<dbReference type="Pfam" id="PF00403">
    <property type="entry name" value="HMA"/>
    <property type="match status" value="1"/>
</dbReference>
<keyword evidence="3" id="KW-1185">Reference proteome</keyword>
<gene>
    <name evidence="2" type="ORF">NMU02_13405</name>
</gene>
<evidence type="ECO:0000313" key="2">
    <source>
        <dbReference type="EMBL" id="MCP9613090.1"/>
    </source>
</evidence>
<dbReference type="CDD" id="cd00371">
    <property type="entry name" value="HMA"/>
    <property type="match status" value="1"/>
</dbReference>
<organism evidence="2 3">
    <name type="scientific">Coprobacter tertius</name>
    <dbReference type="NCBI Taxonomy" id="2944915"/>
    <lineage>
        <taxon>Bacteria</taxon>
        <taxon>Pseudomonadati</taxon>
        <taxon>Bacteroidota</taxon>
        <taxon>Bacteroidia</taxon>
        <taxon>Bacteroidales</taxon>
        <taxon>Barnesiellaceae</taxon>
        <taxon>Coprobacter</taxon>
    </lineage>
</organism>
<name>A0ABT1MKE7_9BACT</name>
<dbReference type="Proteomes" id="UP001205603">
    <property type="component" value="Unassembled WGS sequence"/>
</dbReference>
<protein>
    <submittedName>
        <fullName evidence="2">Heavy-metal-associated domain-containing protein</fullName>
    </submittedName>
</protein>
<dbReference type="SUPFAM" id="SSF55008">
    <property type="entry name" value="HMA, heavy metal-associated domain"/>
    <property type="match status" value="1"/>
</dbReference>
<evidence type="ECO:0000259" key="1">
    <source>
        <dbReference type="Pfam" id="PF00403"/>
    </source>
</evidence>
<proteinExistence type="predicted"/>
<dbReference type="EMBL" id="JANDHW010000022">
    <property type="protein sequence ID" value="MCP9613090.1"/>
    <property type="molecule type" value="Genomic_DNA"/>
</dbReference>
<evidence type="ECO:0000313" key="3">
    <source>
        <dbReference type="Proteomes" id="UP001205603"/>
    </source>
</evidence>
<comment type="caution">
    <text evidence="2">The sequence shown here is derived from an EMBL/GenBank/DDBJ whole genome shotgun (WGS) entry which is preliminary data.</text>
</comment>